<dbReference type="SUPFAM" id="SSF53335">
    <property type="entry name" value="S-adenosyl-L-methionine-dependent methyltransferases"/>
    <property type="match status" value="1"/>
</dbReference>
<dbReference type="GO" id="GO:0008168">
    <property type="term" value="F:methyltransferase activity"/>
    <property type="evidence" value="ECO:0007669"/>
    <property type="project" value="UniProtKB-KW"/>
</dbReference>
<dbReference type="Pfam" id="PF13649">
    <property type="entry name" value="Methyltransf_25"/>
    <property type="match status" value="1"/>
</dbReference>
<dbReference type="AlphaFoldDB" id="A0A3N4PN03"/>
<name>A0A3N4PN03_9BACT</name>
<keyword evidence="5" id="KW-1185">Reference proteome</keyword>
<comment type="caution">
    <text evidence="4">The sequence shown here is derived from an EMBL/GenBank/DDBJ whole genome shotgun (WGS) entry which is preliminary data.</text>
</comment>
<keyword evidence="2 4" id="KW-0808">Transferase</keyword>
<protein>
    <submittedName>
        <fullName evidence="4">Class I SAM-dependent methyltransferase</fullName>
    </submittedName>
</protein>
<evidence type="ECO:0000256" key="2">
    <source>
        <dbReference type="ARBA" id="ARBA00022679"/>
    </source>
</evidence>
<dbReference type="Gene3D" id="3.40.50.150">
    <property type="entry name" value="Vaccinia Virus protein VP39"/>
    <property type="match status" value="1"/>
</dbReference>
<dbReference type="GO" id="GO:0032259">
    <property type="term" value="P:methylation"/>
    <property type="evidence" value="ECO:0007669"/>
    <property type="project" value="UniProtKB-KW"/>
</dbReference>
<gene>
    <name evidence="4" type="ORF">EGT74_25350</name>
</gene>
<reference evidence="4 5" key="1">
    <citation type="submission" date="2018-11" db="EMBL/GenBank/DDBJ databases">
        <title>Chitinophaga lutea sp.nov., isolate from arsenic contaminated soil.</title>
        <authorList>
            <person name="Zong Y."/>
        </authorList>
    </citation>
    <scope>NUCLEOTIDE SEQUENCE [LARGE SCALE GENOMIC DNA]</scope>
    <source>
        <strain evidence="4 5">ZY74</strain>
    </source>
</reference>
<proteinExistence type="predicted"/>
<sequence>MKVNERFNWAVEMLHVHPDDHILEIGCGHGIAVSLIAPELKSGSITAIDVSQTMIDRAMKRNENNEATFITGALGAADLPEQQFDKVFAFNVNVFHKDPVKELQFIRRCLAPNGALYVFHQPPPTDNVQVAQYFADAISAQLKKNDFKVKDVLLKKLAPSPCVCVISEPAAR</sequence>
<organism evidence="4 5">
    <name type="scientific">Chitinophaga lutea</name>
    <dbReference type="NCBI Taxonomy" id="2488634"/>
    <lineage>
        <taxon>Bacteria</taxon>
        <taxon>Pseudomonadati</taxon>
        <taxon>Bacteroidota</taxon>
        <taxon>Chitinophagia</taxon>
        <taxon>Chitinophagales</taxon>
        <taxon>Chitinophagaceae</taxon>
        <taxon>Chitinophaga</taxon>
    </lineage>
</organism>
<dbReference type="Proteomes" id="UP000278351">
    <property type="component" value="Unassembled WGS sequence"/>
</dbReference>
<keyword evidence="1 4" id="KW-0489">Methyltransferase</keyword>
<dbReference type="CDD" id="cd02440">
    <property type="entry name" value="AdoMet_MTases"/>
    <property type="match status" value="1"/>
</dbReference>
<accession>A0A3N4PN03</accession>
<dbReference type="InterPro" id="IPR041698">
    <property type="entry name" value="Methyltransf_25"/>
</dbReference>
<dbReference type="InterPro" id="IPR029063">
    <property type="entry name" value="SAM-dependent_MTases_sf"/>
</dbReference>
<dbReference type="RefSeq" id="WP_123849348.1">
    <property type="nucleotide sequence ID" value="NZ_RPDH01000003.1"/>
</dbReference>
<dbReference type="EMBL" id="RPDH01000003">
    <property type="protein sequence ID" value="RPE05697.1"/>
    <property type="molecule type" value="Genomic_DNA"/>
</dbReference>
<dbReference type="PANTHER" id="PTHR43861">
    <property type="entry name" value="TRANS-ACONITATE 2-METHYLTRANSFERASE-RELATED"/>
    <property type="match status" value="1"/>
</dbReference>
<evidence type="ECO:0000313" key="5">
    <source>
        <dbReference type="Proteomes" id="UP000278351"/>
    </source>
</evidence>
<feature type="domain" description="Methyltransferase" evidence="3">
    <location>
        <begin position="22"/>
        <end position="114"/>
    </location>
</feature>
<dbReference type="OrthoDB" id="9789123at2"/>
<evidence type="ECO:0000256" key="1">
    <source>
        <dbReference type="ARBA" id="ARBA00022603"/>
    </source>
</evidence>
<evidence type="ECO:0000313" key="4">
    <source>
        <dbReference type="EMBL" id="RPE05697.1"/>
    </source>
</evidence>
<evidence type="ECO:0000259" key="3">
    <source>
        <dbReference type="Pfam" id="PF13649"/>
    </source>
</evidence>
<dbReference type="PANTHER" id="PTHR43861:SF1">
    <property type="entry name" value="TRANS-ACONITATE 2-METHYLTRANSFERASE"/>
    <property type="match status" value="1"/>
</dbReference>